<feature type="domain" description="Tyr recombinase" evidence="2">
    <location>
        <begin position="34"/>
        <end position="203"/>
    </location>
</feature>
<reference evidence="3" key="1">
    <citation type="submission" date="2021-03" db="EMBL/GenBank/DDBJ databases">
        <title>Genomic Encyclopedia of Type Strains, Phase IV (KMG-V): Genome sequencing to study the core and pangenomes of soil and plant-associated prokaryotes.</title>
        <authorList>
            <person name="Whitman W."/>
        </authorList>
    </citation>
    <scope>NUCLEOTIDE SEQUENCE</scope>
    <source>
        <strain evidence="3">C4</strain>
    </source>
</reference>
<name>A0A8J7RGR2_METVO</name>
<dbReference type="PROSITE" id="PS51898">
    <property type="entry name" value="TYR_RECOMBINASE"/>
    <property type="match status" value="1"/>
</dbReference>
<evidence type="ECO:0000259" key="2">
    <source>
        <dbReference type="PROSITE" id="PS51898"/>
    </source>
</evidence>
<evidence type="ECO:0000256" key="1">
    <source>
        <dbReference type="ARBA" id="ARBA00023172"/>
    </source>
</evidence>
<comment type="caution">
    <text evidence="3">The sequence shown here is derived from an EMBL/GenBank/DDBJ whole genome shotgun (WGS) entry which is preliminary data.</text>
</comment>
<dbReference type="GO" id="GO:0006310">
    <property type="term" value="P:DNA recombination"/>
    <property type="evidence" value="ECO:0007669"/>
    <property type="project" value="UniProtKB-KW"/>
</dbReference>
<protein>
    <submittedName>
        <fullName evidence="3">Integrase/recombinase XerD</fullName>
    </submittedName>
</protein>
<dbReference type="GO" id="GO:0015074">
    <property type="term" value="P:DNA integration"/>
    <property type="evidence" value="ECO:0007669"/>
    <property type="project" value="InterPro"/>
</dbReference>
<dbReference type="SUPFAM" id="SSF56349">
    <property type="entry name" value="DNA breaking-rejoining enzymes"/>
    <property type="match status" value="1"/>
</dbReference>
<dbReference type="PANTHER" id="PTHR30349:SF81">
    <property type="entry name" value="TYROSINE RECOMBINASE XERC"/>
    <property type="match status" value="1"/>
</dbReference>
<dbReference type="InterPro" id="IPR002104">
    <property type="entry name" value="Integrase_catalytic"/>
</dbReference>
<dbReference type="RefSeq" id="WP_209591058.1">
    <property type="nucleotide sequence ID" value="NZ_JAGGMV010000002.1"/>
</dbReference>
<dbReference type="EMBL" id="JAGGMV010000002">
    <property type="protein sequence ID" value="MBP2201592.1"/>
    <property type="molecule type" value="Genomic_DNA"/>
</dbReference>
<keyword evidence="1" id="KW-0233">DNA recombination</keyword>
<organism evidence="3 4">
    <name type="scientific">Methanococcus voltae</name>
    <dbReference type="NCBI Taxonomy" id="2188"/>
    <lineage>
        <taxon>Archaea</taxon>
        <taxon>Methanobacteriati</taxon>
        <taxon>Methanobacteriota</taxon>
        <taxon>Methanomada group</taxon>
        <taxon>Methanococci</taxon>
        <taxon>Methanococcales</taxon>
        <taxon>Methanococcaceae</taxon>
        <taxon>Methanococcus</taxon>
    </lineage>
</organism>
<accession>A0A8J7RGR2</accession>
<sequence length="211" mass="25181">MRTDIINSHNVQKNGSKYNSKGNQNKQYKVKKHYCKEWLTKEELKVFIDAIDYSEHRLFFKMLYGMALRVSELLKVKVQDLQLKEGVCKLWDTKTDYFQVCLIPDWLINDIKEYIVLKGLSGEDELFRFNNRKYVWELAKKYSKKADLDKDISTHTFRRSRALHLLNDGVPLEKVSKYLRHKSIGTTMSYIRITVVDLKQELDKIDDWYDL</sequence>
<evidence type="ECO:0000313" key="3">
    <source>
        <dbReference type="EMBL" id="MBP2201592.1"/>
    </source>
</evidence>
<dbReference type="CDD" id="cd00397">
    <property type="entry name" value="DNA_BRE_C"/>
    <property type="match status" value="1"/>
</dbReference>
<proteinExistence type="predicted"/>
<dbReference type="InterPro" id="IPR013762">
    <property type="entry name" value="Integrase-like_cat_sf"/>
</dbReference>
<gene>
    <name evidence="3" type="ORF">J3E07_001004</name>
</gene>
<dbReference type="Pfam" id="PF00589">
    <property type="entry name" value="Phage_integrase"/>
    <property type="match status" value="1"/>
</dbReference>
<dbReference type="InterPro" id="IPR011010">
    <property type="entry name" value="DNA_brk_join_enz"/>
</dbReference>
<dbReference type="InterPro" id="IPR050090">
    <property type="entry name" value="Tyrosine_recombinase_XerCD"/>
</dbReference>
<dbReference type="PANTHER" id="PTHR30349">
    <property type="entry name" value="PHAGE INTEGRASE-RELATED"/>
    <property type="match status" value="1"/>
</dbReference>
<dbReference type="AlphaFoldDB" id="A0A8J7RGR2"/>
<dbReference type="Proteomes" id="UP000740329">
    <property type="component" value="Unassembled WGS sequence"/>
</dbReference>
<evidence type="ECO:0000313" key="4">
    <source>
        <dbReference type="Proteomes" id="UP000740329"/>
    </source>
</evidence>
<dbReference type="Gene3D" id="1.10.443.10">
    <property type="entry name" value="Intergrase catalytic core"/>
    <property type="match status" value="1"/>
</dbReference>
<dbReference type="GO" id="GO:0003677">
    <property type="term" value="F:DNA binding"/>
    <property type="evidence" value="ECO:0007669"/>
    <property type="project" value="InterPro"/>
</dbReference>